<dbReference type="PANTHER" id="PTHR30472">
    <property type="entry name" value="FERRIC ENTEROBACTIN TRANSPORT SYSTEM PERMEASE PROTEIN"/>
    <property type="match status" value="1"/>
</dbReference>
<name>A0A2L0EIQ6_SORCE</name>
<evidence type="ECO:0000256" key="8">
    <source>
        <dbReference type="SAM" id="Phobius"/>
    </source>
</evidence>
<accession>A0A2L0EIQ6</accession>
<dbReference type="AlphaFoldDB" id="A0A2L0EIQ6"/>
<feature type="transmembrane region" description="Helical" evidence="8">
    <location>
        <begin position="95"/>
        <end position="116"/>
    </location>
</feature>
<comment type="similarity">
    <text evidence="2">Belongs to the binding-protein-dependent transport system permease family. FecCD subfamily.</text>
</comment>
<feature type="transmembrane region" description="Helical" evidence="8">
    <location>
        <begin position="20"/>
        <end position="42"/>
    </location>
</feature>
<feature type="transmembrane region" description="Helical" evidence="8">
    <location>
        <begin position="63"/>
        <end position="83"/>
    </location>
</feature>
<keyword evidence="6 8" id="KW-1133">Transmembrane helix</keyword>
<evidence type="ECO:0000256" key="6">
    <source>
        <dbReference type="ARBA" id="ARBA00022989"/>
    </source>
</evidence>
<feature type="transmembrane region" description="Helical" evidence="8">
    <location>
        <begin position="319"/>
        <end position="336"/>
    </location>
</feature>
<dbReference type="Gene3D" id="1.10.3470.10">
    <property type="entry name" value="ABC transporter involved in vitamin B12 uptake, BtuC"/>
    <property type="match status" value="1"/>
</dbReference>
<evidence type="ECO:0000256" key="3">
    <source>
        <dbReference type="ARBA" id="ARBA00022448"/>
    </source>
</evidence>
<feature type="transmembrane region" description="Helical" evidence="8">
    <location>
        <begin position="157"/>
        <end position="175"/>
    </location>
</feature>
<dbReference type="PANTHER" id="PTHR30472:SF25">
    <property type="entry name" value="ABC TRANSPORTER PERMEASE PROTEIN MJ0876-RELATED"/>
    <property type="match status" value="1"/>
</dbReference>
<dbReference type="Proteomes" id="UP000238348">
    <property type="component" value="Chromosome"/>
</dbReference>
<feature type="transmembrane region" description="Helical" evidence="8">
    <location>
        <begin position="123"/>
        <end position="145"/>
    </location>
</feature>
<comment type="subcellular location">
    <subcellularLocation>
        <location evidence="1">Cell membrane</location>
        <topology evidence="1">Multi-pass membrane protein</topology>
    </subcellularLocation>
</comment>
<keyword evidence="7 8" id="KW-0472">Membrane</keyword>
<evidence type="ECO:0000313" key="9">
    <source>
        <dbReference type="EMBL" id="AUX39183.1"/>
    </source>
</evidence>
<organism evidence="9 10">
    <name type="scientific">Sorangium cellulosum</name>
    <name type="common">Polyangium cellulosum</name>
    <dbReference type="NCBI Taxonomy" id="56"/>
    <lineage>
        <taxon>Bacteria</taxon>
        <taxon>Pseudomonadati</taxon>
        <taxon>Myxococcota</taxon>
        <taxon>Polyangia</taxon>
        <taxon>Polyangiales</taxon>
        <taxon>Polyangiaceae</taxon>
        <taxon>Sorangium</taxon>
    </lineage>
</organism>
<evidence type="ECO:0000256" key="7">
    <source>
        <dbReference type="ARBA" id="ARBA00023136"/>
    </source>
</evidence>
<sequence>MTAPAPGPALPGERARPLALVAAPAALGLALLLAVLLGAEPVSVERAIAGPGLDRTLLLDVRLPRVLLAAVSGAGLAAVGAAFQALLQNPLAEPYVLGVSGGSALGASVAIALGVGSATVLGATLLPAAALVGGLVATVLVYAIARGAAEGTSGASMLLAGVIVNSIAAGLISFLKTVVSPSRSQQLLRWLIGFVELPTTSALLGVAAYVAVGCAVLLADAARLNLLALGDESAETLGVDVRAVERRIFFASSCVVGAIVSRTGLIGFVGLIVPHAVRRLWGADHRRLLPLSLVAGAVLLITCDLLARLLFRWLGTEPPVGAVTAVLGGPLFLVLLRRSPRM</sequence>
<keyword evidence="5 8" id="KW-0812">Transmembrane</keyword>
<feature type="transmembrane region" description="Helical" evidence="8">
    <location>
        <begin position="248"/>
        <end position="276"/>
    </location>
</feature>
<dbReference type="OrthoDB" id="9782305at2"/>
<keyword evidence="4" id="KW-1003">Cell membrane</keyword>
<dbReference type="SUPFAM" id="SSF81345">
    <property type="entry name" value="ABC transporter involved in vitamin B12 uptake, BtuC"/>
    <property type="match status" value="1"/>
</dbReference>
<evidence type="ECO:0000256" key="2">
    <source>
        <dbReference type="ARBA" id="ARBA00007935"/>
    </source>
</evidence>
<evidence type="ECO:0000313" key="10">
    <source>
        <dbReference type="Proteomes" id="UP000238348"/>
    </source>
</evidence>
<dbReference type="EMBL" id="CP012673">
    <property type="protein sequence ID" value="AUX39183.1"/>
    <property type="molecule type" value="Genomic_DNA"/>
</dbReference>
<evidence type="ECO:0000256" key="5">
    <source>
        <dbReference type="ARBA" id="ARBA00022692"/>
    </source>
</evidence>
<dbReference type="InterPro" id="IPR037294">
    <property type="entry name" value="ABC_BtuC-like"/>
</dbReference>
<dbReference type="RefSeq" id="WP_104977186.1">
    <property type="nucleotide sequence ID" value="NZ_CP012673.1"/>
</dbReference>
<proteinExistence type="inferred from homology"/>
<dbReference type="GO" id="GO:0022857">
    <property type="term" value="F:transmembrane transporter activity"/>
    <property type="evidence" value="ECO:0007669"/>
    <property type="project" value="InterPro"/>
</dbReference>
<protein>
    <submittedName>
        <fullName evidence="9">Iron ABC transporter permease</fullName>
    </submittedName>
</protein>
<gene>
    <name evidence="9" type="ORF">SOCE26_005650</name>
</gene>
<reference evidence="9 10" key="1">
    <citation type="submission" date="2015-09" db="EMBL/GenBank/DDBJ databases">
        <title>Sorangium comparison.</title>
        <authorList>
            <person name="Zaburannyi N."/>
            <person name="Bunk B."/>
            <person name="Overmann J."/>
            <person name="Mueller R."/>
        </authorList>
    </citation>
    <scope>NUCLEOTIDE SEQUENCE [LARGE SCALE GENOMIC DNA]</scope>
    <source>
        <strain evidence="9 10">So ce26</strain>
    </source>
</reference>
<dbReference type="InterPro" id="IPR000522">
    <property type="entry name" value="ABC_transptr_permease_BtuC"/>
</dbReference>
<feature type="transmembrane region" description="Helical" evidence="8">
    <location>
        <begin position="187"/>
        <end position="219"/>
    </location>
</feature>
<feature type="transmembrane region" description="Helical" evidence="8">
    <location>
        <begin position="288"/>
        <end position="307"/>
    </location>
</feature>
<evidence type="ECO:0000256" key="1">
    <source>
        <dbReference type="ARBA" id="ARBA00004651"/>
    </source>
</evidence>
<keyword evidence="3" id="KW-0813">Transport</keyword>
<dbReference type="Pfam" id="PF01032">
    <property type="entry name" value="FecCD"/>
    <property type="match status" value="1"/>
</dbReference>
<dbReference type="GO" id="GO:0005886">
    <property type="term" value="C:plasma membrane"/>
    <property type="evidence" value="ECO:0007669"/>
    <property type="project" value="UniProtKB-SubCell"/>
</dbReference>
<dbReference type="GO" id="GO:0033214">
    <property type="term" value="P:siderophore-iron import into cell"/>
    <property type="evidence" value="ECO:0007669"/>
    <property type="project" value="TreeGrafter"/>
</dbReference>
<evidence type="ECO:0000256" key="4">
    <source>
        <dbReference type="ARBA" id="ARBA00022475"/>
    </source>
</evidence>
<dbReference type="CDD" id="cd06550">
    <property type="entry name" value="TM_ABC_iron-siderophores_like"/>
    <property type="match status" value="1"/>
</dbReference>